<proteinExistence type="inferred from homology"/>
<dbReference type="OrthoDB" id="9802867at2"/>
<evidence type="ECO:0000256" key="1">
    <source>
        <dbReference type="ARBA" id="ARBA00001974"/>
    </source>
</evidence>
<dbReference type="GO" id="GO:0003995">
    <property type="term" value="F:acyl-CoA dehydrogenase activity"/>
    <property type="evidence" value="ECO:0007669"/>
    <property type="project" value="InterPro"/>
</dbReference>
<dbReference type="STRING" id="1850252.LPB136_06680"/>
<keyword evidence="3 8" id="KW-0285">Flavoprotein</keyword>
<keyword evidence="4 8" id="KW-0274">FAD</keyword>
<dbReference type="Pfam" id="PF02771">
    <property type="entry name" value="Acyl-CoA_dh_N"/>
    <property type="match status" value="1"/>
</dbReference>
<evidence type="ECO:0000313" key="13">
    <source>
        <dbReference type="Proteomes" id="UP000181898"/>
    </source>
</evidence>
<dbReference type="Gene3D" id="2.40.110.10">
    <property type="entry name" value="Butyryl-CoA Dehydrogenase, subunit A, domain 2"/>
    <property type="match status" value="1"/>
</dbReference>
<dbReference type="AlphaFoldDB" id="A0A1L3JIU0"/>
<evidence type="ECO:0000256" key="8">
    <source>
        <dbReference type="RuleBase" id="RU362125"/>
    </source>
</evidence>
<evidence type="ECO:0000259" key="10">
    <source>
        <dbReference type="Pfam" id="PF02770"/>
    </source>
</evidence>
<dbReference type="InterPro" id="IPR036250">
    <property type="entry name" value="AcylCo_DH-like_C"/>
</dbReference>
<dbReference type="FunFam" id="1.20.140.10:FF:000004">
    <property type="entry name" value="Acyl-CoA dehydrogenase FadE25"/>
    <property type="match status" value="1"/>
</dbReference>
<dbReference type="PANTHER" id="PTHR43884:SF12">
    <property type="entry name" value="ISOVALERYL-COA DEHYDROGENASE, MITOCHONDRIAL-RELATED"/>
    <property type="match status" value="1"/>
</dbReference>
<comment type="cofactor">
    <cofactor evidence="1 8">
        <name>FAD</name>
        <dbReference type="ChEBI" id="CHEBI:57692"/>
    </cofactor>
</comment>
<evidence type="ECO:0000256" key="7">
    <source>
        <dbReference type="ARBA" id="ARBA00072305"/>
    </source>
</evidence>
<evidence type="ECO:0000256" key="5">
    <source>
        <dbReference type="ARBA" id="ARBA00023002"/>
    </source>
</evidence>
<dbReference type="InterPro" id="IPR009100">
    <property type="entry name" value="AcylCoA_DH/oxidase_NM_dom_sf"/>
</dbReference>
<dbReference type="FunFam" id="1.10.540.10:FF:000002">
    <property type="entry name" value="Acyl-CoA dehydrogenase FadE19"/>
    <property type="match status" value="1"/>
</dbReference>
<dbReference type="KEGG" id="ten:LPB136_06680"/>
<protein>
    <recommendedName>
        <fullName evidence="7">Cyclohex-1-ene-1-carbonyl-CoA dehydrogenase</fullName>
        <ecNumber evidence="6">1.3.8.10</ecNumber>
    </recommendedName>
</protein>
<sequence length="380" mass="41618">MDFSLSEEHIMIRDAARDFAQTELLPGVIERDNAQTFPNELVRKMGDLGFMGIMVDPKYGGSGMDAISYVLIMEELSKIDASASVMVSVNNSLVCYGLESYGSEAQKQKYLTKLATGEQIGAFCLSEPEAGSDATSQSTTAEDKGDYYLLNGTKNWITNGGRAGVYLVIAQTDREKGHRGINAFIVEKGMEGFHIGPKEDKLGIRGSDTHTLQFNDVKVPKENRIGEDGFGFKFAMKTLSGGRIGIAAQALGIAAGAYELALKYSKERKAFGTEICNHQAIAFKLADMHTEIEAARMLVMRAAWDKDQGNNYDMSSAMAKLYASKVAMEHTVEAVQIHGGNGFVKEYHVERLMRDAKITQIYEGTSEIQKIVISRGVIKG</sequence>
<dbReference type="EMBL" id="CP018155">
    <property type="protein sequence ID" value="APG65060.1"/>
    <property type="molecule type" value="Genomic_DNA"/>
</dbReference>
<evidence type="ECO:0000256" key="2">
    <source>
        <dbReference type="ARBA" id="ARBA00009347"/>
    </source>
</evidence>
<dbReference type="GO" id="GO:0050660">
    <property type="term" value="F:flavin adenine dinucleotide binding"/>
    <property type="evidence" value="ECO:0007669"/>
    <property type="project" value="InterPro"/>
</dbReference>
<dbReference type="SUPFAM" id="SSF56645">
    <property type="entry name" value="Acyl-CoA dehydrogenase NM domain-like"/>
    <property type="match status" value="1"/>
</dbReference>
<dbReference type="EC" id="1.3.8.10" evidence="6"/>
<organism evidence="12 13">
    <name type="scientific">Tenacibaculum todarodis</name>
    <dbReference type="NCBI Taxonomy" id="1850252"/>
    <lineage>
        <taxon>Bacteria</taxon>
        <taxon>Pseudomonadati</taxon>
        <taxon>Bacteroidota</taxon>
        <taxon>Flavobacteriia</taxon>
        <taxon>Flavobacteriales</taxon>
        <taxon>Flavobacteriaceae</taxon>
        <taxon>Tenacibaculum</taxon>
    </lineage>
</organism>
<evidence type="ECO:0000256" key="4">
    <source>
        <dbReference type="ARBA" id="ARBA00022827"/>
    </source>
</evidence>
<dbReference type="PIRSF" id="PIRSF016578">
    <property type="entry name" value="HsaA"/>
    <property type="match status" value="1"/>
</dbReference>
<evidence type="ECO:0000256" key="3">
    <source>
        <dbReference type="ARBA" id="ARBA00022630"/>
    </source>
</evidence>
<dbReference type="Pfam" id="PF00441">
    <property type="entry name" value="Acyl-CoA_dh_1"/>
    <property type="match status" value="1"/>
</dbReference>
<evidence type="ECO:0000313" key="12">
    <source>
        <dbReference type="EMBL" id="APG65060.1"/>
    </source>
</evidence>
<dbReference type="InterPro" id="IPR037069">
    <property type="entry name" value="AcylCoA_DH/ox_N_sf"/>
</dbReference>
<dbReference type="InterPro" id="IPR046373">
    <property type="entry name" value="Acyl-CoA_Oxase/DH_mid-dom_sf"/>
</dbReference>
<feature type="domain" description="Acyl-CoA oxidase/dehydrogenase middle" evidence="10">
    <location>
        <begin position="122"/>
        <end position="217"/>
    </location>
</feature>
<feature type="domain" description="Acyl-CoA dehydrogenase/oxidase N-terminal" evidence="11">
    <location>
        <begin position="6"/>
        <end position="118"/>
    </location>
</feature>
<evidence type="ECO:0000259" key="9">
    <source>
        <dbReference type="Pfam" id="PF00441"/>
    </source>
</evidence>
<dbReference type="PANTHER" id="PTHR43884">
    <property type="entry name" value="ACYL-COA DEHYDROGENASE"/>
    <property type="match status" value="1"/>
</dbReference>
<keyword evidence="13" id="KW-1185">Reference proteome</keyword>
<dbReference type="RefSeq" id="WP_072555386.1">
    <property type="nucleotide sequence ID" value="NZ_CP018155.1"/>
</dbReference>
<evidence type="ECO:0000259" key="11">
    <source>
        <dbReference type="Pfam" id="PF02771"/>
    </source>
</evidence>
<dbReference type="Proteomes" id="UP000181898">
    <property type="component" value="Chromosome"/>
</dbReference>
<name>A0A1L3JIU0_9FLAO</name>
<accession>A0A1L3JIU0</accession>
<gene>
    <name evidence="12" type="ORF">LPB136_06680</name>
</gene>
<dbReference type="CDD" id="cd01158">
    <property type="entry name" value="SCAD_SBCAD"/>
    <property type="match status" value="1"/>
</dbReference>
<reference evidence="12 13" key="1">
    <citation type="submission" date="2016-11" db="EMBL/GenBank/DDBJ databases">
        <title>Tenacibaculum sp. LPB0136, isolated from marine environment.</title>
        <authorList>
            <person name="Kim E."/>
            <person name="Yi H."/>
        </authorList>
    </citation>
    <scope>NUCLEOTIDE SEQUENCE [LARGE SCALE GENOMIC DNA]</scope>
    <source>
        <strain evidence="12 13">LPB0136</strain>
    </source>
</reference>
<dbReference type="FunFam" id="2.40.110.10:FF:000001">
    <property type="entry name" value="Acyl-CoA dehydrogenase, mitochondrial"/>
    <property type="match status" value="1"/>
</dbReference>
<dbReference type="InterPro" id="IPR013786">
    <property type="entry name" value="AcylCoA_DH/ox_N"/>
</dbReference>
<dbReference type="Gene3D" id="1.20.140.10">
    <property type="entry name" value="Butyryl-CoA Dehydrogenase, subunit A, domain 3"/>
    <property type="match status" value="1"/>
</dbReference>
<dbReference type="SUPFAM" id="SSF47203">
    <property type="entry name" value="Acyl-CoA dehydrogenase C-terminal domain-like"/>
    <property type="match status" value="1"/>
</dbReference>
<dbReference type="InterPro" id="IPR006089">
    <property type="entry name" value="Acyl-CoA_DH_CS"/>
</dbReference>
<dbReference type="InterPro" id="IPR009075">
    <property type="entry name" value="AcylCo_DH/oxidase_C"/>
</dbReference>
<dbReference type="InterPro" id="IPR006091">
    <property type="entry name" value="Acyl-CoA_Oxase/DH_mid-dom"/>
</dbReference>
<dbReference type="Gene3D" id="1.10.540.10">
    <property type="entry name" value="Acyl-CoA dehydrogenase/oxidase, N-terminal domain"/>
    <property type="match status" value="1"/>
</dbReference>
<feature type="domain" description="Acyl-CoA dehydrogenase/oxidase C-terminal" evidence="9">
    <location>
        <begin position="231"/>
        <end position="377"/>
    </location>
</feature>
<dbReference type="PROSITE" id="PS00073">
    <property type="entry name" value="ACYL_COA_DH_2"/>
    <property type="match status" value="1"/>
</dbReference>
<evidence type="ECO:0000256" key="6">
    <source>
        <dbReference type="ARBA" id="ARBA00066362"/>
    </source>
</evidence>
<dbReference type="Pfam" id="PF02770">
    <property type="entry name" value="Acyl-CoA_dh_M"/>
    <property type="match status" value="1"/>
</dbReference>
<keyword evidence="5 8" id="KW-0560">Oxidoreductase</keyword>
<comment type="similarity">
    <text evidence="2 8">Belongs to the acyl-CoA dehydrogenase family.</text>
</comment>
<dbReference type="PROSITE" id="PS00072">
    <property type="entry name" value="ACYL_COA_DH_1"/>
    <property type="match status" value="1"/>
</dbReference>